<dbReference type="PROSITE" id="PS00518">
    <property type="entry name" value="ZF_RING_1"/>
    <property type="match status" value="1"/>
</dbReference>
<dbReference type="InterPro" id="IPR017907">
    <property type="entry name" value="Znf_RING_CS"/>
</dbReference>
<organism evidence="7 8">
    <name type="scientific">Schizophyllum amplum</name>
    <dbReference type="NCBI Taxonomy" id="97359"/>
    <lineage>
        <taxon>Eukaryota</taxon>
        <taxon>Fungi</taxon>
        <taxon>Dikarya</taxon>
        <taxon>Basidiomycota</taxon>
        <taxon>Agaricomycotina</taxon>
        <taxon>Agaricomycetes</taxon>
        <taxon>Agaricomycetidae</taxon>
        <taxon>Agaricales</taxon>
        <taxon>Schizophyllaceae</taxon>
        <taxon>Schizophyllum</taxon>
    </lineage>
</organism>
<keyword evidence="5" id="KW-0472">Membrane</keyword>
<feature type="transmembrane region" description="Helical" evidence="5">
    <location>
        <begin position="211"/>
        <end position="233"/>
    </location>
</feature>
<reference evidence="7 8" key="1">
    <citation type="journal article" date="2019" name="New Phytol.">
        <title>Comparative genomics reveals unique wood-decay strategies and fruiting body development in the Schizophyllaceae.</title>
        <authorList>
            <person name="Almasi E."/>
            <person name="Sahu N."/>
            <person name="Krizsan K."/>
            <person name="Balint B."/>
            <person name="Kovacs G.M."/>
            <person name="Kiss B."/>
            <person name="Cseklye J."/>
            <person name="Drula E."/>
            <person name="Henrissat B."/>
            <person name="Nagy I."/>
            <person name="Chovatia M."/>
            <person name="Adam C."/>
            <person name="LaButti K."/>
            <person name="Lipzen A."/>
            <person name="Riley R."/>
            <person name="Grigoriev I.V."/>
            <person name="Nagy L.G."/>
        </authorList>
    </citation>
    <scope>NUCLEOTIDE SEQUENCE [LARGE SCALE GENOMIC DNA]</scope>
    <source>
        <strain evidence="7 8">NL-1724</strain>
    </source>
</reference>
<accession>A0A550CZQ6</accession>
<sequence>MPTAECSVCLQDVQFPEGWLVLSVCGHGFCEACATWAGGTCHTCRARLGNLPLTRLYNVTLQEDAVVNDADRRNMDDLSERIASLAAIMGEWLPIAEDQRGSGRVVKVRGLQAEPSISAVTTVFDDPAASNKSIIVRRMEAALHEVEKQTRRYMSQTSKLRSRGDEMKEKIAYYKEDMWSHEQNMRVQCCRNRELQRKIDSYERRIMWEMYVAKVAGCLFLLGLAVAGCYFWFRARYLTVSYHNAY</sequence>
<keyword evidence="8" id="KW-1185">Reference proteome</keyword>
<dbReference type="InterPro" id="IPR001841">
    <property type="entry name" value="Znf_RING"/>
</dbReference>
<keyword evidence="5" id="KW-1133">Transmembrane helix</keyword>
<evidence type="ECO:0000256" key="4">
    <source>
        <dbReference type="PROSITE-ProRule" id="PRU00175"/>
    </source>
</evidence>
<evidence type="ECO:0000256" key="2">
    <source>
        <dbReference type="ARBA" id="ARBA00022771"/>
    </source>
</evidence>
<feature type="domain" description="RING-type" evidence="6">
    <location>
        <begin position="6"/>
        <end position="45"/>
    </location>
</feature>
<dbReference type="SMART" id="SM00184">
    <property type="entry name" value="RING"/>
    <property type="match status" value="1"/>
</dbReference>
<dbReference type="SUPFAM" id="SSF57850">
    <property type="entry name" value="RING/U-box"/>
    <property type="match status" value="1"/>
</dbReference>
<proteinExistence type="predicted"/>
<evidence type="ECO:0000259" key="6">
    <source>
        <dbReference type="PROSITE" id="PS50089"/>
    </source>
</evidence>
<dbReference type="Proteomes" id="UP000320762">
    <property type="component" value="Unassembled WGS sequence"/>
</dbReference>
<keyword evidence="2 4" id="KW-0863">Zinc-finger</keyword>
<gene>
    <name evidence="7" type="ORF">BD626DRAFT_563938</name>
</gene>
<protein>
    <recommendedName>
        <fullName evidence="6">RING-type domain-containing protein</fullName>
    </recommendedName>
</protein>
<evidence type="ECO:0000256" key="3">
    <source>
        <dbReference type="ARBA" id="ARBA00022833"/>
    </source>
</evidence>
<keyword evidence="5" id="KW-0812">Transmembrane</keyword>
<dbReference type="AlphaFoldDB" id="A0A550CZQ6"/>
<dbReference type="EMBL" id="VDMD01000001">
    <property type="protein sequence ID" value="TRM70278.1"/>
    <property type="molecule type" value="Genomic_DNA"/>
</dbReference>
<evidence type="ECO:0000313" key="7">
    <source>
        <dbReference type="EMBL" id="TRM70278.1"/>
    </source>
</evidence>
<dbReference type="GO" id="GO:0008270">
    <property type="term" value="F:zinc ion binding"/>
    <property type="evidence" value="ECO:0007669"/>
    <property type="project" value="UniProtKB-KW"/>
</dbReference>
<keyword evidence="1" id="KW-0479">Metal-binding</keyword>
<dbReference type="InterPro" id="IPR013083">
    <property type="entry name" value="Znf_RING/FYVE/PHD"/>
</dbReference>
<comment type="caution">
    <text evidence="7">The sequence shown here is derived from an EMBL/GenBank/DDBJ whole genome shotgun (WGS) entry which is preliminary data.</text>
</comment>
<dbReference type="Gene3D" id="3.30.40.10">
    <property type="entry name" value="Zinc/RING finger domain, C3HC4 (zinc finger)"/>
    <property type="match status" value="1"/>
</dbReference>
<evidence type="ECO:0000313" key="8">
    <source>
        <dbReference type="Proteomes" id="UP000320762"/>
    </source>
</evidence>
<dbReference type="OrthoDB" id="10438902at2759"/>
<name>A0A550CZQ6_9AGAR</name>
<evidence type="ECO:0000256" key="1">
    <source>
        <dbReference type="ARBA" id="ARBA00022723"/>
    </source>
</evidence>
<evidence type="ECO:0000256" key="5">
    <source>
        <dbReference type="SAM" id="Phobius"/>
    </source>
</evidence>
<keyword evidence="3" id="KW-0862">Zinc</keyword>
<dbReference type="PROSITE" id="PS50089">
    <property type="entry name" value="ZF_RING_2"/>
    <property type="match status" value="1"/>
</dbReference>